<evidence type="ECO:0000313" key="3">
    <source>
        <dbReference type="EMBL" id="STY71405.1"/>
    </source>
</evidence>
<dbReference type="CDD" id="cd18799">
    <property type="entry name" value="SF2_C_EcoAI-like"/>
    <property type="match status" value="1"/>
</dbReference>
<dbReference type="InterPro" id="IPR006935">
    <property type="entry name" value="Helicase/UvrB_N"/>
</dbReference>
<dbReference type="PANTHER" id="PTHR47396">
    <property type="entry name" value="TYPE I RESTRICTION ENZYME ECOKI R PROTEIN"/>
    <property type="match status" value="1"/>
</dbReference>
<dbReference type="REBASE" id="404725">
    <property type="entry name" value="Mhy10571ORF1561P"/>
</dbReference>
<dbReference type="GO" id="GO:0003677">
    <property type="term" value="F:DNA binding"/>
    <property type="evidence" value="ECO:0007669"/>
    <property type="project" value="InterPro"/>
</dbReference>
<dbReference type="GO" id="GO:0005829">
    <property type="term" value="C:cytosol"/>
    <property type="evidence" value="ECO:0007669"/>
    <property type="project" value="TreeGrafter"/>
</dbReference>
<dbReference type="CDD" id="cd09204">
    <property type="entry name" value="PLDc_N_DEXD_b2"/>
    <property type="match status" value="1"/>
</dbReference>
<dbReference type="CDD" id="cd18032">
    <property type="entry name" value="DEXHc_RE_I_III_res"/>
    <property type="match status" value="1"/>
</dbReference>
<feature type="domain" description="Helicase C-terminal" evidence="2">
    <location>
        <begin position="436"/>
        <end position="586"/>
    </location>
</feature>
<dbReference type="EMBL" id="UGPP01000001">
    <property type="protein sequence ID" value="STY71405.1"/>
    <property type="molecule type" value="Genomic_DNA"/>
</dbReference>
<dbReference type="GO" id="GO:0005524">
    <property type="term" value="F:ATP binding"/>
    <property type="evidence" value="ECO:0007669"/>
    <property type="project" value="InterPro"/>
</dbReference>
<dbReference type="InterPro" id="IPR058403">
    <property type="entry name" value="DUF8090"/>
</dbReference>
<dbReference type="AlphaFoldDB" id="A0A378NUA3"/>
<dbReference type="Gene3D" id="3.30.870.10">
    <property type="entry name" value="Endonuclease Chain A"/>
    <property type="match status" value="1"/>
</dbReference>
<dbReference type="InterPro" id="IPR027417">
    <property type="entry name" value="P-loop_NTPase"/>
</dbReference>
<dbReference type="SMART" id="SM00487">
    <property type="entry name" value="DEXDc"/>
    <property type="match status" value="1"/>
</dbReference>
<feature type="domain" description="Helicase ATP-binding" evidence="1">
    <location>
        <begin position="235"/>
        <end position="385"/>
    </location>
</feature>
<sequence>MQTQDYLAQELQQSLASALIDNKINSLPDLQPQIIYNDYNNGSNLLVELLQELQTCKRFYFAIAFITQSGLICLKECLKLLQEKNITGDILTTDYLYFNQPKALQELQQYPNLNIRIYTKENFHIKGYIFEQNDYYTLIVGSNNLTQTALKANKEWSLKINSLTNGALINNTLSQFQQMWQEAQPLTDIWLKQYATKYHSLQKLKREFAAAQENISTNDIAPNKMQQEALKVLEKLQQDNKHKALLISATGTGKTYLSAFAVKKANPKRLLFLAHREQILKQACKTFAKIIPDIQYGILSANHKDFRKPYLFATINMLNKEENLTQFTPTHFDYIIIDETHRAGANSYLKILNYFQPQFLLGMTATPERTDGFDIYQLFDHNIAYEIRLNQAMQENLLCPFHYFGITDITVDDQEINDNSTFNDLTTDARITHIINQSQYYGFSGERLRGLIFCSQIEEAQILSQKFNERGFNTIALSGKDSQETRTNAIHKLEQKERSTGLDYIFTVDIMNEGIDIPAINQIIMLRPTKSAIIFVQQLGRGLRKYPQKDYVVILDFIGNYQNNFMIPIALSGDTSYNKDNIRHYIAEGNRFIFGSSTIHFDKVARQKIYQAIDSAKLSDTALLKNEYLQLKQKLGKIPSIFDFSQFGSIDILKFLDKFKTYHNFLQKYDKDYTIRFNTIQEEILYFISYRFAKGKRIHELIALKLLLKNTSHLLMDIKQILITKYHQKLTEQIKTSLIRNLINLFTISNEQAKFSNCIFIKENDNDYIISDIFKSALQDEKFYFQINEILDFALERYQKYYQNKYKNTNLVLYQKYTYEEVCYLLNWPQKINPNAMAGYFYEKTTHTMPVFINYIAPDKKRVDYTNEFLSNTLITAYSKSNRKLDSSDAKHIYNANEEQNKLYLFVRKPSEDKEAKEFYFLGEIIAQGNPEFAPKYNGFKILYKLDTPVRADIFDYLTTVTV</sequence>
<dbReference type="PROSITE" id="PS51192">
    <property type="entry name" value="HELICASE_ATP_BIND_1"/>
    <property type="match status" value="1"/>
</dbReference>
<accession>A0A378NUA3</accession>
<dbReference type="InterPro" id="IPR001650">
    <property type="entry name" value="Helicase_C-like"/>
</dbReference>
<evidence type="ECO:0000259" key="2">
    <source>
        <dbReference type="PROSITE" id="PS51194"/>
    </source>
</evidence>
<dbReference type="Pfam" id="PF11907">
    <property type="entry name" value="DUF3427"/>
    <property type="match status" value="1"/>
</dbReference>
<dbReference type="GO" id="GO:0016787">
    <property type="term" value="F:hydrolase activity"/>
    <property type="evidence" value="ECO:0007669"/>
    <property type="project" value="InterPro"/>
</dbReference>
<gene>
    <name evidence="3" type="ORF">NCTC10571_01561</name>
</gene>
<dbReference type="SMART" id="SM00490">
    <property type="entry name" value="HELICc"/>
    <property type="match status" value="1"/>
</dbReference>
<dbReference type="PROSITE" id="PS51194">
    <property type="entry name" value="HELICASE_CTER"/>
    <property type="match status" value="1"/>
</dbReference>
<dbReference type="Pfam" id="PF04851">
    <property type="entry name" value="ResIII"/>
    <property type="match status" value="1"/>
</dbReference>
<dbReference type="InterPro" id="IPR014001">
    <property type="entry name" value="Helicase_ATP-bd"/>
</dbReference>
<dbReference type="PANTHER" id="PTHR47396:SF1">
    <property type="entry name" value="ATP-DEPENDENT HELICASE IRC3-RELATED"/>
    <property type="match status" value="1"/>
</dbReference>
<name>A0A378NUA3_9FIRM</name>
<dbReference type="RefSeq" id="WP_115151744.1">
    <property type="nucleotide sequence ID" value="NZ_UGPP01000001.1"/>
</dbReference>
<dbReference type="Pfam" id="PF26350">
    <property type="entry name" value="DUF8090"/>
    <property type="match status" value="1"/>
</dbReference>
<organism evidence="3 4">
    <name type="scientific">Megamonas hypermegale</name>
    <dbReference type="NCBI Taxonomy" id="158847"/>
    <lineage>
        <taxon>Bacteria</taxon>
        <taxon>Bacillati</taxon>
        <taxon>Bacillota</taxon>
        <taxon>Negativicutes</taxon>
        <taxon>Selenomonadales</taxon>
        <taxon>Selenomonadaceae</taxon>
        <taxon>Megamonas</taxon>
    </lineage>
</organism>
<evidence type="ECO:0000313" key="4">
    <source>
        <dbReference type="Proteomes" id="UP000255234"/>
    </source>
</evidence>
<dbReference type="InterPro" id="IPR025202">
    <property type="entry name" value="PLD-like_dom"/>
</dbReference>
<evidence type="ECO:0000259" key="1">
    <source>
        <dbReference type="PROSITE" id="PS51192"/>
    </source>
</evidence>
<proteinExistence type="predicted"/>
<dbReference type="Gene3D" id="3.40.50.300">
    <property type="entry name" value="P-loop containing nucleotide triphosphate hydrolases"/>
    <property type="match status" value="2"/>
</dbReference>
<protein>
    <submittedName>
        <fullName evidence="3">Type I restriction enzyme EcoKI subunit R</fullName>
    </submittedName>
</protein>
<dbReference type="InterPro" id="IPR021835">
    <property type="entry name" value="DUF3427"/>
</dbReference>
<dbReference type="Pfam" id="PF00271">
    <property type="entry name" value="Helicase_C"/>
    <property type="match status" value="1"/>
</dbReference>
<dbReference type="SUPFAM" id="SSF52540">
    <property type="entry name" value="P-loop containing nucleoside triphosphate hydrolases"/>
    <property type="match status" value="1"/>
</dbReference>
<reference evidence="3 4" key="1">
    <citation type="submission" date="2018-06" db="EMBL/GenBank/DDBJ databases">
        <authorList>
            <consortium name="Pathogen Informatics"/>
            <person name="Doyle S."/>
        </authorList>
    </citation>
    <scope>NUCLEOTIDE SEQUENCE [LARGE SCALE GENOMIC DNA]</scope>
    <source>
        <strain evidence="3 4">NCTC10571</strain>
    </source>
</reference>
<dbReference type="InterPro" id="IPR050742">
    <property type="entry name" value="Helicase_Restrict-Modif_Enz"/>
</dbReference>
<dbReference type="Pfam" id="PF13091">
    <property type="entry name" value="PLDc_2"/>
    <property type="match status" value="1"/>
</dbReference>
<dbReference type="Proteomes" id="UP000255234">
    <property type="component" value="Unassembled WGS sequence"/>
</dbReference>
<dbReference type="SUPFAM" id="SSF56024">
    <property type="entry name" value="Phospholipase D/nuclease"/>
    <property type="match status" value="1"/>
</dbReference>